<accession>F0WNZ1</accession>
<gene>
    <name evidence="1" type="primary">AlNc14C177G8145</name>
    <name evidence="1" type="ORF">ALNC14_091770</name>
</gene>
<name>F0WNZ1_9STRA</name>
<evidence type="ECO:0000313" key="1">
    <source>
        <dbReference type="EMBL" id="CCA23034.1"/>
    </source>
</evidence>
<reference evidence="1" key="2">
    <citation type="submission" date="2011-02" db="EMBL/GenBank/DDBJ databases">
        <authorList>
            <person name="MacLean D."/>
        </authorList>
    </citation>
    <scope>NUCLEOTIDE SEQUENCE</scope>
</reference>
<organism evidence="1">
    <name type="scientific">Albugo laibachii Nc14</name>
    <dbReference type="NCBI Taxonomy" id="890382"/>
    <lineage>
        <taxon>Eukaryota</taxon>
        <taxon>Sar</taxon>
        <taxon>Stramenopiles</taxon>
        <taxon>Oomycota</taxon>
        <taxon>Peronosporomycetes</taxon>
        <taxon>Albuginales</taxon>
        <taxon>Albuginaceae</taxon>
        <taxon>Albugo</taxon>
    </lineage>
</organism>
<dbReference type="AlphaFoldDB" id="F0WNZ1"/>
<protein>
    <submittedName>
        <fullName evidence="1">AlNc14C177G8145 protein</fullName>
    </submittedName>
</protein>
<proteinExistence type="predicted"/>
<dbReference type="HOGENOM" id="CLU_1900102_0_0_1"/>
<reference evidence="1" key="1">
    <citation type="journal article" date="2011" name="PLoS Biol.">
        <title>Gene gain and loss during evolution of obligate parasitism in the white rust pathogen of Arabidopsis thaliana.</title>
        <authorList>
            <person name="Kemen E."/>
            <person name="Gardiner A."/>
            <person name="Schultz-Larsen T."/>
            <person name="Kemen A.C."/>
            <person name="Balmuth A.L."/>
            <person name="Robert-Seilaniantz A."/>
            <person name="Bailey K."/>
            <person name="Holub E."/>
            <person name="Studholme D.J."/>
            <person name="Maclean D."/>
            <person name="Jones J.D."/>
        </authorList>
    </citation>
    <scope>NUCLEOTIDE SEQUENCE</scope>
</reference>
<sequence length="134" mass="14867">MSPFSTPITGLYHARSIDFSWTSSSSWPSITSDAYSIDCEQPTSNHEIFLSAIYMKLGREGEITRMHGHSSPGMDGLPAEFCQLAPSVFCECLQIFFGDRLRRVLGCGLSEARQSRCSTKQDLVLILVTMVPLL</sequence>
<dbReference type="EMBL" id="FR824222">
    <property type="protein sequence ID" value="CCA23034.1"/>
    <property type="molecule type" value="Genomic_DNA"/>
</dbReference>